<protein>
    <submittedName>
        <fullName evidence="2">DUF2992 family protein</fullName>
    </submittedName>
</protein>
<feature type="region of interest" description="Disordered" evidence="1">
    <location>
        <begin position="123"/>
        <end position="163"/>
    </location>
</feature>
<feature type="compositionally biased region" description="Basic residues" evidence="1">
    <location>
        <begin position="150"/>
        <end position="163"/>
    </location>
</feature>
<reference evidence="2" key="1">
    <citation type="submission" date="2019-05" db="EMBL/GenBank/DDBJ databases">
        <title>Isolation, diversity and antifungal activity of Actinobacteria from wheat.</title>
        <authorList>
            <person name="Yu B."/>
        </authorList>
    </citation>
    <scope>NUCLEOTIDE SEQUENCE [LARGE SCALE GENOMIC DNA]</scope>
    <source>
        <strain evidence="2">NEAU-HEGS1-5</strain>
    </source>
</reference>
<evidence type="ECO:0000313" key="3">
    <source>
        <dbReference type="Proteomes" id="UP000309033"/>
    </source>
</evidence>
<dbReference type="OrthoDB" id="4570726at2"/>
<dbReference type="AlphaFoldDB" id="A0A5R8Z278"/>
<evidence type="ECO:0000313" key="2">
    <source>
        <dbReference type="EMBL" id="TLP59803.1"/>
    </source>
</evidence>
<comment type="caution">
    <text evidence="2">The sequence shown here is derived from an EMBL/GenBank/DDBJ whole genome shotgun (WGS) entry which is preliminary data.</text>
</comment>
<gene>
    <name evidence="2" type="ORF">FED44_16170</name>
</gene>
<feature type="compositionally biased region" description="Basic and acidic residues" evidence="1">
    <location>
        <begin position="123"/>
        <end position="149"/>
    </location>
</feature>
<dbReference type="Proteomes" id="UP000309033">
    <property type="component" value="Unassembled WGS sequence"/>
</dbReference>
<accession>A0A5R8Z278</accession>
<dbReference type="EMBL" id="VANP01000005">
    <property type="protein sequence ID" value="TLP59803.1"/>
    <property type="molecule type" value="Genomic_DNA"/>
</dbReference>
<dbReference type="InterPro" id="IPR016787">
    <property type="entry name" value="UCP021328"/>
</dbReference>
<proteinExistence type="predicted"/>
<evidence type="ECO:0000256" key="1">
    <source>
        <dbReference type="SAM" id="MobiDB-lite"/>
    </source>
</evidence>
<organism evidence="2 3">
    <name type="scientific">Microbispora triticiradicis</name>
    <dbReference type="NCBI Taxonomy" id="2200763"/>
    <lineage>
        <taxon>Bacteria</taxon>
        <taxon>Bacillati</taxon>
        <taxon>Actinomycetota</taxon>
        <taxon>Actinomycetes</taxon>
        <taxon>Streptosporangiales</taxon>
        <taxon>Streptosporangiaceae</taxon>
        <taxon>Microbispora</taxon>
    </lineage>
</organism>
<keyword evidence="3" id="KW-1185">Reference proteome</keyword>
<name>A0A5R8Z278_9ACTN</name>
<dbReference type="Pfam" id="PF11208">
    <property type="entry name" value="DUF2992"/>
    <property type="match status" value="1"/>
</dbReference>
<sequence length="163" mass="18236">MSGVPESGFAKPPVGIPGGIVVSLSVYFESPFWVGVLEIAEDGELRATRFVLGAEPTGPELYEFLMRHGVALLERAEAAPSVPFEERGERGERPVNPKRAAKLAARAAARVTRRGTAAQEALRLELESTKGQARLDRRERERALAERRREVAHRKRIERRRDR</sequence>